<dbReference type="EMBL" id="JABEXW010000629">
    <property type="protein sequence ID" value="KAF4960611.1"/>
    <property type="molecule type" value="Genomic_DNA"/>
</dbReference>
<dbReference type="AlphaFoldDB" id="A0A8H4TMH0"/>
<dbReference type="Pfam" id="PF13095">
    <property type="entry name" value="FTA2"/>
    <property type="match status" value="1"/>
</dbReference>
<reference evidence="2" key="1">
    <citation type="journal article" date="2020" name="BMC Genomics">
        <title>Correction to: Identification and distribution of gene clusters required for synthesis of sphingolipid metabolism inhibitors in diverse species of the filamentous fungus Fusarium.</title>
        <authorList>
            <person name="Kim H.S."/>
            <person name="Lohmar J.M."/>
            <person name="Busman M."/>
            <person name="Brown D.W."/>
            <person name="Naumann T.A."/>
            <person name="Divon H.H."/>
            <person name="Lysoe E."/>
            <person name="Uhlig S."/>
            <person name="Proctor R.H."/>
        </authorList>
    </citation>
    <scope>NUCLEOTIDE SEQUENCE</scope>
    <source>
        <strain evidence="2">NRRL 20472</strain>
    </source>
</reference>
<evidence type="ECO:0000313" key="3">
    <source>
        <dbReference type="Proteomes" id="UP000622797"/>
    </source>
</evidence>
<protein>
    <recommendedName>
        <fullName evidence="4">Protein kinase domain-containing protein</fullName>
    </recommendedName>
</protein>
<dbReference type="Proteomes" id="UP000622797">
    <property type="component" value="Unassembled WGS sequence"/>
</dbReference>
<evidence type="ECO:0000313" key="2">
    <source>
        <dbReference type="EMBL" id="KAF4960611.1"/>
    </source>
</evidence>
<feature type="region of interest" description="Disordered" evidence="1">
    <location>
        <begin position="343"/>
        <end position="384"/>
    </location>
</feature>
<dbReference type="InterPro" id="IPR025213">
    <property type="entry name" value="Sim4_Fta2"/>
</dbReference>
<name>A0A8H4TMH0_9HYPO</name>
<evidence type="ECO:0008006" key="4">
    <source>
        <dbReference type="Google" id="ProtNLM"/>
    </source>
</evidence>
<feature type="compositionally biased region" description="Basic residues" evidence="1">
    <location>
        <begin position="357"/>
        <end position="378"/>
    </location>
</feature>
<keyword evidence="3" id="KW-1185">Reference proteome</keyword>
<proteinExistence type="predicted"/>
<comment type="caution">
    <text evidence="2">The sequence shown here is derived from an EMBL/GenBank/DDBJ whole genome shotgun (WGS) entry which is preliminary data.</text>
</comment>
<gene>
    <name evidence="2" type="ORF">FSARC_10425</name>
</gene>
<reference evidence="2" key="2">
    <citation type="submission" date="2020-05" db="EMBL/GenBank/DDBJ databases">
        <authorList>
            <person name="Kim H.-S."/>
            <person name="Proctor R.H."/>
            <person name="Brown D.W."/>
        </authorList>
    </citation>
    <scope>NUCLEOTIDE SEQUENCE</scope>
    <source>
        <strain evidence="2">NRRL 20472</strain>
    </source>
</reference>
<sequence>MPTLKPLPDCEGPKLECFTDDLTTHDFKVLAYLGSGCHSEVVKAEIDGNIYVIKLFFDTFVHEPNYEMCYLDEGYIIDADEIKPLVPSEKMPQYAIDTLRMHATSFNNECRAYGRLKELGREHLAIKAHGYLCVYLKGKILDQFNAAVREAFPDRSYDMQSLLYHDDPDVPVMAIVKDWVQDHRLPNTSKLPRETVERQMSHLPRMLRNIRQLHKCGIVVRDLKDVQYYDGQLGDLSHAWTIPHILGPESGLRPRWTFTSMAAWDLSCFQDILDDWNEMAQKQEPPLKTHNLIACRNSEAHGRLRPRPETYGPFLPLLNYDYGEPCFMKYYPPYDPADFNWRAAQNKTKKAPAGGVTKKRKTGRRSQTRSKKAKKSGKKSGQPE</sequence>
<evidence type="ECO:0000256" key="1">
    <source>
        <dbReference type="SAM" id="MobiDB-lite"/>
    </source>
</evidence>
<accession>A0A8H4TMH0</accession>
<dbReference type="OrthoDB" id="3432781at2759"/>
<organism evidence="2 3">
    <name type="scientific">Fusarium sarcochroum</name>
    <dbReference type="NCBI Taxonomy" id="1208366"/>
    <lineage>
        <taxon>Eukaryota</taxon>
        <taxon>Fungi</taxon>
        <taxon>Dikarya</taxon>
        <taxon>Ascomycota</taxon>
        <taxon>Pezizomycotina</taxon>
        <taxon>Sordariomycetes</taxon>
        <taxon>Hypocreomycetidae</taxon>
        <taxon>Hypocreales</taxon>
        <taxon>Nectriaceae</taxon>
        <taxon>Fusarium</taxon>
        <taxon>Fusarium lateritium species complex</taxon>
    </lineage>
</organism>